<reference evidence="5" key="2">
    <citation type="submission" date="2023-05" db="EMBL/GenBank/DDBJ databases">
        <authorList>
            <person name="Fouks B."/>
        </authorList>
    </citation>
    <scope>NUCLEOTIDE SEQUENCE</scope>
    <source>
        <strain evidence="5">Stay&amp;Tobe</strain>
        <tissue evidence="5">Testes</tissue>
    </source>
</reference>
<dbReference type="PANTHER" id="PTHR47537:SF6">
    <property type="entry name" value="CUB DOMAIN-CONTAINING PROTEIN"/>
    <property type="match status" value="1"/>
</dbReference>
<dbReference type="InterPro" id="IPR035914">
    <property type="entry name" value="Sperma_CUB_dom_sf"/>
</dbReference>
<feature type="transmembrane region" description="Helical" evidence="4">
    <location>
        <begin position="140"/>
        <end position="161"/>
    </location>
</feature>
<protein>
    <recommendedName>
        <fullName evidence="7">CUB domain-containing protein</fullName>
    </recommendedName>
</protein>
<dbReference type="Gene3D" id="4.10.400.10">
    <property type="entry name" value="Low-density Lipoprotein Receptor"/>
    <property type="match status" value="1"/>
</dbReference>
<evidence type="ECO:0000313" key="6">
    <source>
        <dbReference type="Proteomes" id="UP001233999"/>
    </source>
</evidence>
<sequence length="212" mass="23875">CVNLNVFTRIFYKAALKNRVYLIFNTWRGCPAAVVRLWHTIDGPPLELCGEKQSSDKWQYLSEGNSMRISFVSADKSVGAQGFRAVWTEVTESTTCEQFRCKASNYCISNNLKCNRVNNCGHGDSSDEMSCIVEVPIDTFTLLGIALCVGAVLILGVCVWCHRKRRRRRRQLARLRRSTVGSSRRQLSTGGSSRRQHVCDELGERFASVDSV</sequence>
<dbReference type="PROSITE" id="PS50068">
    <property type="entry name" value="LDLRA_2"/>
    <property type="match status" value="1"/>
</dbReference>
<dbReference type="PANTHER" id="PTHR47537">
    <property type="entry name" value="CUBILIN"/>
    <property type="match status" value="1"/>
</dbReference>
<evidence type="ECO:0008006" key="7">
    <source>
        <dbReference type="Google" id="ProtNLM"/>
    </source>
</evidence>
<organism evidence="5 6">
    <name type="scientific">Diploptera punctata</name>
    <name type="common">Pacific beetle cockroach</name>
    <dbReference type="NCBI Taxonomy" id="6984"/>
    <lineage>
        <taxon>Eukaryota</taxon>
        <taxon>Metazoa</taxon>
        <taxon>Ecdysozoa</taxon>
        <taxon>Arthropoda</taxon>
        <taxon>Hexapoda</taxon>
        <taxon>Insecta</taxon>
        <taxon>Pterygota</taxon>
        <taxon>Neoptera</taxon>
        <taxon>Polyneoptera</taxon>
        <taxon>Dictyoptera</taxon>
        <taxon>Blattodea</taxon>
        <taxon>Blaberoidea</taxon>
        <taxon>Blaberidae</taxon>
        <taxon>Diplopterinae</taxon>
        <taxon>Diploptera</taxon>
    </lineage>
</organism>
<gene>
    <name evidence="5" type="ORF">L9F63_006561</name>
</gene>
<dbReference type="InterPro" id="IPR036055">
    <property type="entry name" value="LDL_receptor-like_sf"/>
</dbReference>
<comment type="caution">
    <text evidence="5">The sequence shown here is derived from an EMBL/GenBank/DDBJ whole genome shotgun (WGS) entry which is preliminary data.</text>
</comment>
<dbReference type="InterPro" id="IPR053207">
    <property type="entry name" value="Non-NMDA_GluR_Accessory"/>
</dbReference>
<reference evidence="5" key="1">
    <citation type="journal article" date="2023" name="IScience">
        <title>Live-bearing cockroach genome reveals convergent evolutionary mechanisms linked to viviparity in insects and beyond.</title>
        <authorList>
            <person name="Fouks B."/>
            <person name="Harrison M.C."/>
            <person name="Mikhailova A.A."/>
            <person name="Marchal E."/>
            <person name="English S."/>
            <person name="Carruthers M."/>
            <person name="Jennings E.C."/>
            <person name="Chiamaka E.L."/>
            <person name="Frigard R.A."/>
            <person name="Pippel M."/>
            <person name="Attardo G.M."/>
            <person name="Benoit J.B."/>
            <person name="Bornberg-Bauer E."/>
            <person name="Tobe S.S."/>
        </authorList>
    </citation>
    <scope>NUCLEOTIDE SEQUENCE</scope>
    <source>
        <strain evidence="5">Stay&amp;Tobe</strain>
    </source>
</reference>
<evidence type="ECO:0000256" key="3">
    <source>
        <dbReference type="SAM" id="MobiDB-lite"/>
    </source>
</evidence>
<dbReference type="AlphaFoldDB" id="A0AAD7ZAP7"/>
<dbReference type="GO" id="GO:0005886">
    <property type="term" value="C:plasma membrane"/>
    <property type="evidence" value="ECO:0007669"/>
    <property type="project" value="TreeGrafter"/>
</dbReference>
<proteinExistence type="predicted"/>
<keyword evidence="4" id="KW-0812">Transmembrane</keyword>
<feature type="non-terminal residue" evidence="5">
    <location>
        <position position="212"/>
    </location>
</feature>
<name>A0AAD7ZAP7_DIPPU</name>
<keyword evidence="6" id="KW-1185">Reference proteome</keyword>
<evidence type="ECO:0000256" key="1">
    <source>
        <dbReference type="ARBA" id="ARBA00023157"/>
    </source>
</evidence>
<keyword evidence="4" id="KW-1133">Transmembrane helix</keyword>
<evidence type="ECO:0000256" key="2">
    <source>
        <dbReference type="PROSITE-ProRule" id="PRU00124"/>
    </source>
</evidence>
<comment type="caution">
    <text evidence="2">Lacks conserved residue(s) required for the propagation of feature annotation.</text>
</comment>
<keyword evidence="1" id="KW-1015">Disulfide bond</keyword>
<dbReference type="SUPFAM" id="SSF57424">
    <property type="entry name" value="LDL receptor-like module"/>
    <property type="match status" value="1"/>
</dbReference>
<dbReference type="InterPro" id="IPR002172">
    <property type="entry name" value="LDrepeatLR_classA_rpt"/>
</dbReference>
<dbReference type="SMART" id="SM00192">
    <property type="entry name" value="LDLa"/>
    <property type="match status" value="1"/>
</dbReference>
<keyword evidence="4" id="KW-0472">Membrane</keyword>
<feature type="region of interest" description="Disordered" evidence="3">
    <location>
        <begin position="172"/>
        <end position="196"/>
    </location>
</feature>
<feature type="compositionally biased region" description="Polar residues" evidence="3">
    <location>
        <begin position="179"/>
        <end position="193"/>
    </location>
</feature>
<evidence type="ECO:0000313" key="5">
    <source>
        <dbReference type="EMBL" id="KAJ9576862.1"/>
    </source>
</evidence>
<dbReference type="SUPFAM" id="SSF49854">
    <property type="entry name" value="Spermadhesin, CUB domain"/>
    <property type="match status" value="1"/>
</dbReference>
<evidence type="ECO:0000256" key="4">
    <source>
        <dbReference type="SAM" id="Phobius"/>
    </source>
</evidence>
<dbReference type="Proteomes" id="UP001233999">
    <property type="component" value="Unassembled WGS sequence"/>
</dbReference>
<accession>A0AAD7ZAP7</accession>
<dbReference type="EMBL" id="JASPKZ010009388">
    <property type="protein sequence ID" value="KAJ9576862.1"/>
    <property type="molecule type" value="Genomic_DNA"/>
</dbReference>